<dbReference type="HOGENOM" id="CLU_2901482_0_0_5"/>
<accession>S9QSX9</accession>
<reference evidence="2 3" key="1">
    <citation type="journal article" date="2013" name="Stand. Genomic Sci.">
        <title>Genome sequence of the reddish-pigmented Rubellimicrobium thermophilum type strain (DSM 16684(T)), a member of the Roseobacter clade.</title>
        <authorList>
            <person name="Fiebig A."/>
            <person name="Riedel T."/>
            <person name="Gronow S."/>
            <person name="Petersen J."/>
            <person name="Klenk H.P."/>
            <person name="Goker M."/>
        </authorList>
    </citation>
    <scope>NUCLEOTIDE SEQUENCE [LARGE SCALE GENOMIC DNA]</scope>
    <source>
        <strain evidence="2 3">DSM 16684</strain>
    </source>
</reference>
<dbReference type="AlphaFoldDB" id="S9QSX9"/>
<feature type="region of interest" description="Disordered" evidence="1">
    <location>
        <begin position="1"/>
        <end position="62"/>
    </location>
</feature>
<evidence type="ECO:0000313" key="2">
    <source>
        <dbReference type="EMBL" id="EPX82707.1"/>
    </source>
</evidence>
<dbReference type="EMBL" id="AOLV01000039">
    <property type="protein sequence ID" value="EPX82707.1"/>
    <property type="molecule type" value="Genomic_DNA"/>
</dbReference>
<dbReference type="STRING" id="1123069.ruthe_03165"/>
<protein>
    <submittedName>
        <fullName evidence="2">Uncharacterized protein</fullName>
    </submittedName>
</protein>
<sequence>MIARSGSPEEEGRIMENQPDGAAPPLHPFREAVDTPSANPQLSVIDRGGRVPPTTGAAAFRY</sequence>
<gene>
    <name evidence="2" type="ORF">ruthe_03165</name>
</gene>
<dbReference type="Proteomes" id="UP000015346">
    <property type="component" value="Unassembled WGS sequence"/>
</dbReference>
<name>S9QSX9_9RHOB</name>
<evidence type="ECO:0000256" key="1">
    <source>
        <dbReference type="SAM" id="MobiDB-lite"/>
    </source>
</evidence>
<organism evidence="2 3">
    <name type="scientific">Rubellimicrobium thermophilum DSM 16684</name>
    <dbReference type="NCBI Taxonomy" id="1123069"/>
    <lineage>
        <taxon>Bacteria</taxon>
        <taxon>Pseudomonadati</taxon>
        <taxon>Pseudomonadota</taxon>
        <taxon>Alphaproteobacteria</taxon>
        <taxon>Rhodobacterales</taxon>
        <taxon>Roseobacteraceae</taxon>
        <taxon>Rubellimicrobium</taxon>
    </lineage>
</organism>
<proteinExistence type="predicted"/>
<keyword evidence="3" id="KW-1185">Reference proteome</keyword>
<comment type="caution">
    <text evidence="2">The sequence shown here is derived from an EMBL/GenBank/DDBJ whole genome shotgun (WGS) entry which is preliminary data.</text>
</comment>
<evidence type="ECO:0000313" key="3">
    <source>
        <dbReference type="Proteomes" id="UP000015346"/>
    </source>
</evidence>